<sequence>MDMGLARAIDAGELYRAVFQRAEEADVSEQAHRLFAVASSGPGSLRAVCQELFSGDLYERQREGGVRRTPLDVCQLDLCVTKPAPLEDLLEEHTRDVHGNIVSRSYRLPPVLWLNLDRFVFDRDAQRGRKRQVRSAFPDVLNAWMLVPPEAEWASGLSECARQRGVLLEALQANRAEVEQRSSGGCCGEGAEEVLLELVQQQEELLAQLVEADRRMAEHGAEQELLYRLEAAIVHRGRVDSGHYYAYARAPVPAGTEPSADAEWFCLNDASVSLCSAQEMHRVCEGLGEGGAEPPGSPAACAFAARCGASSDGLLTEVRQRVPRELQERIDTKNLELLRLSAERVVEDFARCVRHLTSHEPGETRGSAHGTPCKARSSTPSASVRRAACPVPGRTSSRGAGRSTWPGSRRTSARPPRPRTSGCTTAARPRGSCWTR</sequence>
<protein>
    <recommendedName>
        <fullName evidence="2">USP domain-containing protein</fullName>
    </recommendedName>
</protein>
<dbReference type="Proteomes" id="UP001189429">
    <property type="component" value="Unassembled WGS sequence"/>
</dbReference>
<dbReference type="PROSITE" id="PS50235">
    <property type="entry name" value="USP_3"/>
    <property type="match status" value="1"/>
</dbReference>
<evidence type="ECO:0000256" key="1">
    <source>
        <dbReference type="SAM" id="MobiDB-lite"/>
    </source>
</evidence>
<dbReference type="InterPro" id="IPR038765">
    <property type="entry name" value="Papain-like_cys_pep_sf"/>
</dbReference>
<dbReference type="SUPFAM" id="SSF54001">
    <property type="entry name" value="Cysteine proteinases"/>
    <property type="match status" value="1"/>
</dbReference>
<feature type="region of interest" description="Disordered" evidence="1">
    <location>
        <begin position="359"/>
        <end position="436"/>
    </location>
</feature>
<dbReference type="InterPro" id="IPR028889">
    <property type="entry name" value="USP"/>
</dbReference>
<accession>A0ABN9PZH1</accession>
<dbReference type="InterPro" id="IPR050164">
    <property type="entry name" value="Peptidase_C19"/>
</dbReference>
<evidence type="ECO:0000259" key="2">
    <source>
        <dbReference type="PROSITE" id="PS50235"/>
    </source>
</evidence>
<organism evidence="3 4">
    <name type="scientific">Prorocentrum cordatum</name>
    <dbReference type="NCBI Taxonomy" id="2364126"/>
    <lineage>
        <taxon>Eukaryota</taxon>
        <taxon>Sar</taxon>
        <taxon>Alveolata</taxon>
        <taxon>Dinophyceae</taxon>
        <taxon>Prorocentrales</taxon>
        <taxon>Prorocentraceae</taxon>
        <taxon>Prorocentrum</taxon>
    </lineage>
</organism>
<dbReference type="InterPro" id="IPR001394">
    <property type="entry name" value="Peptidase_C19_UCH"/>
</dbReference>
<dbReference type="EMBL" id="CAUYUJ010001448">
    <property type="protein sequence ID" value="CAK0796033.1"/>
    <property type="molecule type" value="Genomic_DNA"/>
</dbReference>
<comment type="caution">
    <text evidence="3">The sequence shown here is derived from an EMBL/GenBank/DDBJ whole genome shotgun (WGS) entry which is preliminary data.</text>
</comment>
<dbReference type="Pfam" id="PF00443">
    <property type="entry name" value="UCH"/>
    <property type="match status" value="1"/>
</dbReference>
<feature type="domain" description="USP" evidence="2">
    <location>
        <begin position="1"/>
        <end position="307"/>
    </location>
</feature>
<feature type="compositionally biased region" description="Low complexity" evidence="1">
    <location>
        <begin position="406"/>
        <end position="422"/>
    </location>
</feature>
<name>A0ABN9PZH1_9DINO</name>
<keyword evidence="4" id="KW-1185">Reference proteome</keyword>
<dbReference type="CDD" id="cd02257">
    <property type="entry name" value="Peptidase_C19"/>
    <property type="match status" value="1"/>
</dbReference>
<gene>
    <name evidence="3" type="ORF">PCOR1329_LOCUS5518</name>
</gene>
<proteinExistence type="predicted"/>
<evidence type="ECO:0000313" key="3">
    <source>
        <dbReference type="EMBL" id="CAK0796033.1"/>
    </source>
</evidence>
<evidence type="ECO:0000313" key="4">
    <source>
        <dbReference type="Proteomes" id="UP001189429"/>
    </source>
</evidence>
<reference evidence="3" key="1">
    <citation type="submission" date="2023-10" db="EMBL/GenBank/DDBJ databases">
        <authorList>
            <person name="Chen Y."/>
            <person name="Shah S."/>
            <person name="Dougan E. K."/>
            <person name="Thang M."/>
            <person name="Chan C."/>
        </authorList>
    </citation>
    <scope>NUCLEOTIDE SEQUENCE [LARGE SCALE GENOMIC DNA]</scope>
</reference>
<dbReference type="PANTHER" id="PTHR24006">
    <property type="entry name" value="UBIQUITIN CARBOXYL-TERMINAL HYDROLASE"/>
    <property type="match status" value="1"/>
</dbReference>
<dbReference type="Gene3D" id="3.90.70.10">
    <property type="entry name" value="Cysteine proteinases"/>
    <property type="match status" value="1"/>
</dbReference>